<dbReference type="InterPro" id="IPR019004">
    <property type="entry name" value="YqeY/Aim41"/>
</dbReference>
<comment type="caution">
    <text evidence="2">The sequence shown here is derived from an EMBL/GenBank/DDBJ whole genome shotgun (WGS) entry which is preliminary data.</text>
</comment>
<keyword evidence="1" id="KW-0496">Mitochondrion</keyword>
<dbReference type="Proteomes" id="UP001321749">
    <property type="component" value="Unassembled WGS sequence"/>
</dbReference>
<name>A0AAV9HZT8_9PEZI</name>
<dbReference type="AlphaFoldDB" id="A0AAV9HZT8"/>
<dbReference type="EMBL" id="MU864941">
    <property type="protein sequence ID" value="KAK4465271.1"/>
    <property type="molecule type" value="Genomic_DNA"/>
</dbReference>
<proteinExistence type="inferred from homology"/>
<comment type="similarity">
    <text evidence="1">Belongs to the AIM41 family.</text>
</comment>
<reference evidence="2" key="1">
    <citation type="journal article" date="2023" name="Mol. Phylogenet. Evol.">
        <title>Genome-scale phylogeny and comparative genomics of the fungal order Sordariales.</title>
        <authorList>
            <person name="Hensen N."/>
            <person name="Bonometti L."/>
            <person name="Westerberg I."/>
            <person name="Brannstrom I.O."/>
            <person name="Guillou S."/>
            <person name="Cros-Aarteil S."/>
            <person name="Calhoun S."/>
            <person name="Haridas S."/>
            <person name="Kuo A."/>
            <person name="Mondo S."/>
            <person name="Pangilinan J."/>
            <person name="Riley R."/>
            <person name="LaButti K."/>
            <person name="Andreopoulos B."/>
            <person name="Lipzen A."/>
            <person name="Chen C."/>
            <person name="Yan M."/>
            <person name="Daum C."/>
            <person name="Ng V."/>
            <person name="Clum A."/>
            <person name="Steindorff A."/>
            <person name="Ohm R.A."/>
            <person name="Martin F."/>
            <person name="Silar P."/>
            <person name="Natvig D.O."/>
            <person name="Lalanne C."/>
            <person name="Gautier V."/>
            <person name="Ament-Velasquez S.L."/>
            <person name="Kruys A."/>
            <person name="Hutchinson M.I."/>
            <person name="Powell A.J."/>
            <person name="Barry K."/>
            <person name="Miller A.N."/>
            <person name="Grigoriev I.V."/>
            <person name="Debuchy R."/>
            <person name="Gladieux P."/>
            <person name="Hiltunen Thoren M."/>
            <person name="Johannesson H."/>
        </authorList>
    </citation>
    <scope>NUCLEOTIDE SEQUENCE</scope>
    <source>
        <strain evidence="2">PSN324</strain>
    </source>
</reference>
<gene>
    <name evidence="1" type="primary">AIM41</name>
    <name evidence="2" type="ORF">QBC42DRAFT_261970</name>
</gene>
<reference evidence="2" key="2">
    <citation type="submission" date="2023-06" db="EMBL/GenBank/DDBJ databases">
        <authorList>
            <consortium name="Lawrence Berkeley National Laboratory"/>
            <person name="Mondo S.J."/>
            <person name="Hensen N."/>
            <person name="Bonometti L."/>
            <person name="Westerberg I."/>
            <person name="Brannstrom I.O."/>
            <person name="Guillou S."/>
            <person name="Cros-Aarteil S."/>
            <person name="Calhoun S."/>
            <person name="Haridas S."/>
            <person name="Kuo A."/>
            <person name="Pangilinan J."/>
            <person name="Riley R."/>
            <person name="Labutti K."/>
            <person name="Andreopoulos B."/>
            <person name="Lipzen A."/>
            <person name="Chen C."/>
            <person name="Yanf M."/>
            <person name="Daum C."/>
            <person name="Ng V."/>
            <person name="Clum A."/>
            <person name="Steindorff A."/>
            <person name="Ohm R."/>
            <person name="Martin F."/>
            <person name="Silar P."/>
            <person name="Natvig D."/>
            <person name="Lalanne C."/>
            <person name="Gautier V."/>
            <person name="Ament-Velasquez S.L."/>
            <person name="Kruys A."/>
            <person name="Hutchinson M.I."/>
            <person name="Powell A.J."/>
            <person name="Barry K."/>
            <person name="Miller A.N."/>
            <person name="Grigoriev I.V."/>
            <person name="Debuchy R."/>
            <person name="Gladieux P."/>
            <person name="Thoren M.H."/>
            <person name="Johannesson H."/>
        </authorList>
    </citation>
    <scope>NUCLEOTIDE SEQUENCE</scope>
    <source>
        <strain evidence="2">PSN324</strain>
    </source>
</reference>
<evidence type="ECO:0000256" key="1">
    <source>
        <dbReference type="RuleBase" id="RU365099"/>
    </source>
</evidence>
<dbReference type="Pfam" id="PF09424">
    <property type="entry name" value="YqeY"/>
    <property type="match status" value="1"/>
</dbReference>
<dbReference type="GO" id="GO:0005739">
    <property type="term" value="C:mitochondrion"/>
    <property type="evidence" value="ECO:0007669"/>
    <property type="project" value="UniProtKB-SubCell"/>
</dbReference>
<dbReference type="InterPro" id="IPR003789">
    <property type="entry name" value="Asn/Gln_tRNA_amidoTrase-B-like"/>
</dbReference>
<comment type="subcellular location">
    <subcellularLocation>
        <location evidence="1">Mitochondrion</location>
    </subcellularLocation>
</comment>
<protein>
    <recommendedName>
        <fullName evidence="1">Altered inheritance of mitochondria protein 41</fullName>
    </recommendedName>
</protein>
<dbReference type="Gene3D" id="1.10.1510.10">
    <property type="entry name" value="Uncharacterised protein YqeY/AIM41 PF09424, N-terminal domain"/>
    <property type="match status" value="1"/>
</dbReference>
<sequence length="208" mass="22649">MMSTKLPGTVLRGFMSRPSLRITSRWSRPVALRAYSTEGSAPPLLAKIKTDLKQAMRAKDANRLAVLRTVLSATLNASKTDRPIETDAQLVDFLQKTAQKSKDAAEEARKAGRGDLAAKEEEQAEILLKYAASSGLQQISLEELKALIQNFKDKLIAEGLDESKVKGRLMKEFMSNSADGPLAGIAVDKRMVARYVSAVSSGEAENKP</sequence>
<accession>A0AAV9HZT8</accession>
<dbReference type="InterPro" id="IPR042184">
    <property type="entry name" value="YqeY/Aim41_N"/>
</dbReference>
<dbReference type="SUPFAM" id="SSF89095">
    <property type="entry name" value="GatB/YqeY motif"/>
    <property type="match status" value="1"/>
</dbReference>
<keyword evidence="3" id="KW-1185">Reference proteome</keyword>
<dbReference type="PANTHER" id="PTHR28055">
    <property type="entry name" value="ALTERED INHERITANCE OF MITOCHONDRIA PROTEIN 41, MITOCHONDRIAL"/>
    <property type="match status" value="1"/>
</dbReference>
<evidence type="ECO:0000313" key="3">
    <source>
        <dbReference type="Proteomes" id="UP001321749"/>
    </source>
</evidence>
<dbReference type="PANTHER" id="PTHR28055:SF1">
    <property type="entry name" value="ALTERED INHERITANCE OF MITOCHONDRIA PROTEIN 41, MITOCHONDRIAL"/>
    <property type="match status" value="1"/>
</dbReference>
<evidence type="ECO:0000313" key="2">
    <source>
        <dbReference type="EMBL" id="KAK4465271.1"/>
    </source>
</evidence>
<dbReference type="GO" id="GO:0016884">
    <property type="term" value="F:carbon-nitrogen ligase activity, with glutamine as amido-N-donor"/>
    <property type="evidence" value="ECO:0007669"/>
    <property type="project" value="UniProtKB-UniRule"/>
</dbReference>
<organism evidence="2 3">
    <name type="scientific">Cladorrhinum samala</name>
    <dbReference type="NCBI Taxonomy" id="585594"/>
    <lineage>
        <taxon>Eukaryota</taxon>
        <taxon>Fungi</taxon>
        <taxon>Dikarya</taxon>
        <taxon>Ascomycota</taxon>
        <taxon>Pezizomycotina</taxon>
        <taxon>Sordariomycetes</taxon>
        <taxon>Sordariomycetidae</taxon>
        <taxon>Sordariales</taxon>
        <taxon>Podosporaceae</taxon>
        <taxon>Cladorrhinum</taxon>
    </lineage>
</organism>